<dbReference type="EMBL" id="JAPDRQ010000047">
    <property type="protein sequence ID" value="KAJ9658746.1"/>
    <property type="molecule type" value="Genomic_DNA"/>
</dbReference>
<organism evidence="1 2">
    <name type="scientific">Neophaeococcomyces mojaviensis</name>
    <dbReference type="NCBI Taxonomy" id="3383035"/>
    <lineage>
        <taxon>Eukaryota</taxon>
        <taxon>Fungi</taxon>
        <taxon>Dikarya</taxon>
        <taxon>Ascomycota</taxon>
        <taxon>Pezizomycotina</taxon>
        <taxon>Eurotiomycetes</taxon>
        <taxon>Chaetothyriomycetidae</taxon>
        <taxon>Chaetothyriales</taxon>
        <taxon>Chaetothyriales incertae sedis</taxon>
        <taxon>Neophaeococcomyces</taxon>
    </lineage>
</organism>
<accession>A0ACC3ABL5</accession>
<name>A0ACC3ABL5_9EURO</name>
<protein>
    <submittedName>
        <fullName evidence="1">Uncharacterized protein</fullName>
    </submittedName>
</protein>
<reference evidence="1" key="1">
    <citation type="submission" date="2022-10" db="EMBL/GenBank/DDBJ databases">
        <title>Culturing micro-colonial fungi from biological soil crusts in the Mojave desert and describing Neophaeococcomyces mojavensis, and introducing the new genera and species Taxawa tesnikishii.</title>
        <authorList>
            <person name="Kurbessoian T."/>
            <person name="Stajich J.E."/>
        </authorList>
    </citation>
    <scope>NUCLEOTIDE SEQUENCE</scope>
    <source>
        <strain evidence="1">JES_112</strain>
    </source>
</reference>
<sequence>MVQNSNFVIFARAWYPPGNILNKASSPKEDTIKSQKLETSSNQVSAAPGSVLASKLSASCPPQFDFSKLETFFPCARSRVRPQLWYILATAALLAFHQVPLIGELWRYLCQQRLSEKEQLAAVRQIREACLKSSVLVGFPRAINGLATLKKSIDTHSPHLASFLASDTSLRASVTPQEQYSRGKAFFTHLYAQHTDHILASMAATSGGDLDHFAISSIYGELLAETSIIGAQDTVLLELVCCLADGVAPQTKGHFYGSKNFGASNEIIKGAVLLTANVAGQLGISCEWQGEEYRFLDKVMA</sequence>
<evidence type="ECO:0000313" key="2">
    <source>
        <dbReference type="Proteomes" id="UP001172386"/>
    </source>
</evidence>
<dbReference type="Proteomes" id="UP001172386">
    <property type="component" value="Unassembled WGS sequence"/>
</dbReference>
<proteinExistence type="predicted"/>
<comment type="caution">
    <text evidence="1">The sequence shown here is derived from an EMBL/GenBank/DDBJ whole genome shotgun (WGS) entry which is preliminary data.</text>
</comment>
<evidence type="ECO:0000313" key="1">
    <source>
        <dbReference type="EMBL" id="KAJ9658746.1"/>
    </source>
</evidence>
<keyword evidence="2" id="KW-1185">Reference proteome</keyword>
<gene>
    <name evidence="1" type="ORF">H2198_003492</name>
</gene>